<evidence type="ECO:0000313" key="15">
    <source>
        <dbReference type="EMBL" id="PJI24627.1"/>
    </source>
</evidence>
<dbReference type="Proteomes" id="UP000229111">
    <property type="component" value="Unassembled WGS sequence"/>
</dbReference>
<reference evidence="10 19" key="3">
    <citation type="submission" date="2017-09" db="EMBL/GenBank/DDBJ databases">
        <title>Phase variable restriction modification systems are present in the genome sequences of periodontal pathogens Prevotella intermedia, Tannerella forsythia and Porphyromonas gingivalis.</title>
        <authorList>
            <person name="Haigh R.D."/>
            <person name="Crawford L."/>
            <person name="Ralph J."/>
            <person name="Wanford J."/>
            <person name="Vartoukian S.R."/>
            <person name="Hijazib K."/>
            <person name="Wade W."/>
            <person name="Oggioni M.R."/>
        </authorList>
    </citation>
    <scope>NUCLEOTIDE SEQUENCE [LARGE SCALE GENOMIC DNA]</scope>
    <source>
        <strain evidence="10 19">WW2834</strain>
    </source>
</reference>
<dbReference type="PROSITE" id="PS00065">
    <property type="entry name" value="D_2_HYDROXYACID_DH_1"/>
    <property type="match status" value="1"/>
</dbReference>
<dbReference type="EMBL" id="CP024727">
    <property type="protein sequence ID" value="ATV31400.1"/>
    <property type="molecule type" value="Genomic_DNA"/>
</dbReference>
<evidence type="ECO:0000256" key="2">
    <source>
        <dbReference type="ARBA" id="ARBA00023027"/>
    </source>
</evidence>
<reference evidence="12 23" key="5">
    <citation type="submission" date="2017-11" db="EMBL/GenBank/DDBJ databases">
        <title>Genome sequencing of Prevotella intermedia KCOM 1653.</title>
        <authorList>
            <person name="Kook J.-K."/>
            <person name="Park S.-N."/>
            <person name="Lim Y.K."/>
        </authorList>
    </citation>
    <scope>NUCLEOTIDE SEQUENCE [LARGE SCALE GENOMIC DNA]</scope>
    <source>
        <strain evidence="12 23">KCOM 1653</strain>
    </source>
</reference>
<reference evidence="11 21" key="4">
    <citation type="submission" date="2017-11" db="EMBL/GenBank/DDBJ databases">
        <title>Genome sequencing of Prevotella intermedia KCOM 1101.</title>
        <authorList>
            <person name="Kook J.-K."/>
            <person name="Park S.-N."/>
            <person name="Lim Y.K."/>
        </authorList>
    </citation>
    <scope>NUCLEOTIDE SEQUENCE [LARGE SCALE GENOMIC DNA]</scope>
    <source>
        <strain evidence="11 21">KCOM 1101</strain>
    </source>
</reference>
<dbReference type="Proteomes" id="UP000067008">
    <property type="component" value="Chromosome 2"/>
</dbReference>
<dbReference type="EMBL" id="PENH01000001">
    <property type="protein sequence ID" value="PJI24627.1"/>
    <property type="molecule type" value="Genomic_DNA"/>
</dbReference>
<dbReference type="EMBL" id="AP014925">
    <property type="protein sequence ID" value="BAR96154.1"/>
    <property type="molecule type" value="Genomic_DNA"/>
</dbReference>
<evidence type="ECO:0000313" key="18">
    <source>
        <dbReference type="Proteomes" id="UP000217431"/>
    </source>
</evidence>
<dbReference type="FunFam" id="3.40.50.720:FF:000492">
    <property type="entry name" value="D3-phosphoglycerate dehydrogenase, putative"/>
    <property type="match status" value="1"/>
</dbReference>
<keyword evidence="2" id="KW-0520">NAD</keyword>
<reference evidence="8 17" key="1">
    <citation type="submission" date="2015-07" db="EMBL/GenBank/DDBJ databases">
        <title>Complete genome sequence of Prevotella intermedia strain 17-2.</title>
        <authorList>
            <person name="Nambu T."/>
        </authorList>
    </citation>
    <scope>NUCLEOTIDE SEQUENCE [LARGE SCALE GENOMIC DNA]</scope>
    <source>
        <strain evidence="8 17">17-2</strain>
    </source>
</reference>
<dbReference type="Proteomes" id="UP000230046">
    <property type="component" value="Unassembled WGS sequence"/>
</dbReference>
<dbReference type="Proteomes" id="UP000231201">
    <property type="component" value="Unassembled WGS sequence"/>
</dbReference>
<proteinExistence type="inferred from homology"/>
<organism evidence="9 18">
    <name type="scientific">Prevotella intermedia</name>
    <dbReference type="NCBI Taxonomy" id="28131"/>
    <lineage>
        <taxon>Bacteria</taxon>
        <taxon>Pseudomonadati</taxon>
        <taxon>Bacteroidota</taxon>
        <taxon>Bacteroidia</taxon>
        <taxon>Bacteroidales</taxon>
        <taxon>Prevotellaceae</taxon>
        <taxon>Prevotella</taxon>
    </lineage>
</organism>
<evidence type="ECO:0000313" key="17">
    <source>
        <dbReference type="Proteomes" id="UP000067008"/>
    </source>
</evidence>
<evidence type="ECO:0000259" key="5">
    <source>
        <dbReference type="Pfam" id="PF02826"/>
    </source>
</evidence>
<dbReference type="InterPro" id="IPR029752">
    <property type="entry name" value="D-isomer_DH_CS1"/>
</dbReference>
<keyword evidence="27" id="KW-1185">Reference proteome</keyword>
<reference evidence="6 25" key="6">
    <citation type="submission" date="2017-11" db="EMBL/GenBank/DDBJ databases">
        <title>Genome sequencing of Prevotella intermedia KCOM 1949.</title>
        <authorList>
            <person name="Kook J.-K."/>
            <person name="Park S.-N."/>
            <person name="Lim Y.K."/>
        </authorList>
    </citation>
    <scope>NUCLEOTIDE SEQUENCE [LARGE SCALE GENOMIC DNA]</scope>
    <source>
        <strain evidence="6 25">KCOM 1949</strain>
    </source>
</reference>
<dbReference type="SUPFAM" id="SSF51735">
    <property type="entry name" value="NAD(P)-binding Rossmann-fold domains"/>
    <property type="match status" value="1"/>
</dbReference>
<evidence type="ECO:0000313" key="26">
    <source>
        <dbReference type="Proteomes" id="UP000231201"/>
    </source>
</evidence>
<reference evidence="9 18" key="2">
    <citation type="journal article" date="2016" name="DNA Res.">
        <title>The complete genome sequencing of Prevotella intermedia strain OMA14 and a subsequent fine-scale, intra-species genomic comparison reveal an unusual amplification of conjugative and mobile transposons and identify a novel Prevotella-lineage-specific repeat.</title>
        <authorList>
            <person name="Naito M."/>
            <person name="Ogura Y."/>
            <person name="Itoh T."/>
            <person name="Shoji M."/>
            <person name="Okamoto M."/>
            <person name="Hayashi T."/>
            <person name="Nakayama K."/>
        </authorList>
    </citation>
    <scope>NUCLEOTIDE SEQUENCE [LARGE SCALE GENOMIC DNA]</scope>
    <source>
        <strain evidence="9 18">OMA14</strain>
    </source>
</reference>
<dbReference type="STRING" id="28131.BWX40_04705"/>
<evidence type="ECO:0000313" key="21">
    <source>
        <dbReference type="Proteomes" id="UP000229111"/>
    </source>
</evidence>
<dbReference type="GO" id="GO:0016616">
    <property type="term" value="F:oxidoreductase activity, acting on the CH-OH group of donors, NAD or NADP as acceptor"/>
    <property type="evidence" value="ECO:0007669"/>
    <property type="project" value="InterPro"/>
</dbReference>
<dbReference type="InterPro" id="IPR036291">
    <property type="entry name" value="NAD(P)-bd_dom_sf"/>
</dbReference>
<evidence type="ECO:0000313" key="7">
    <source>
        <dbReference type="EMBL" id="ATV53608.1"/>
    </source>
</evidence>
<evidence type="ECO:0000256" key="3">
    <source>
        <dbReference type="RuleBase" id="RU003719"/>
    </source>
</evidence>
<evidence type="ECO:0000313" key="23">
    <source>
        <dbReference type="Proteomes" id="UP000230046"/>
    </source>
</evidence>
<protein>
    <submittedName>
        <fullName evidence="6 9">3-phosphoglycerate dehydrogenase</fullName>
    </submittedName>
</protein>
<reference evidence="13 24" key="8">
    <citation type="submission" date="2017-11" db="EMBL/GenBank/DDBJ databases">
        <title>Genome sequencing of Prevotella intermedia KCOM 2069.</title>
        <authorList>
            <person name="Kook J.-K."/>
            <person name="Park S.-N."/>
            <person name="Lim Y.K."/>
        </authorList>
    </citation>
    <scope>NUCLEOTIDE SEQUENCE [LARGE SCALE GENOMIC DNA]</scope>
    <source>
        <strain evidence="13 24">KCOM 2069</strain>
    </source>
</reference>
<dbReference type="EMBL" id="QXEN01000007">
    <property type="protein sequence ID" value="RRF87359.1"/>
    <property type="molecule type" value="Genomic_DNA"/>
</dbReference>
<feature type="domain" description="D-isomer specific 2-hydroxyacid dehydrogenase catalytic" evidence="4">
    <location>
        <begin position="26"/>
        <end position="304"/>
    </location>
</feature>
<dbReference type="EMBL" id="PEKN01000001">
    <property type="protein sequence ID" value="PIK19851.1"/>
    <property type="molecule type" value="Genomic_DNA"/>
</dbReference>
<reference evidence="15 26" key="10">
    <citation type="submission" date="2017-11" db="EMBL/GenBank/DDBJ databases">
        <title>Genome sequencing of Prevotella intermedia KCOM 2833.</title>
        <authorList>
            <person name="Kook J.-K."/>
            <person name="Park S.-N."/>
            <person name="Lim Y.K."/>
        </authorList>
    </citation>
    <scope>NUCLEOTIDE SEQUENCE [LARGE SCALE GENOMIC DNA]</scope>
    <source>
        <strain evidence="15 26">KCOM 2833</strain>
    </source>
</reference>
<evidence type="ECO:0000313" key="6">
    <source>
        <dbReference type="EMBL" id="ATV31400.1"/>
    </source>
</evidence>
<dbReference type="SUPFAM" id="SSF52283">
    <property type="entry name" value="Formate/glycerate dehydrogenase catalytic domain-like"/>
    <property type="match status" value="1"/>
</dbReference>
<dbReference type="EMBL" id="CP024696">
    <property type="protein sequence ID" value="ATV53608.1"/>
    <property type="molecule type" value="Genomic_DNA"/>
</dbReference>
<dbReference type="RefSeq" id="WP_014709783.1">
    <property type="nucleotide sequence ID" value="NZ_AP014597.1"/>
</dbReference>
<dbReference type="OMA" id="HAYGNVG"/>
<dbReference type="Proteomes" id="UP000217431">
    <property type="component" value="Chromosome I"/>
</dbReference>
<dbReference type="Proteomes" id="UP000229102">
    <property type="component" value="Unassembled WGS sequence"/>
</dbReference>
<dbReference type="Proteomes" id="UP000229323">
    <property type="component" value="Chromosome"/>
</dbReference>
<sequence>MKVLIATEKPFAAAAVEGIRKEVEGAGHELALLEKYTETAQLLDAVKDADALIIRSDKATAEVFEAAKNLKIVVRAGAGYDNIDLAAATAHNVVAENTPGQNSNAVAELVLGMLVYGARNFYNGKSGSELMGKKLGILAFGNVGRNVARIAKGFGMEVYAYDAFCPKDVIEAAGVKAVDNQEALFETCDIVSLHIPATPETKQSINYALVNKMAKGGTLINTARKEVINEPELIKLMGEREDLKFITDIKPDADAEFAKFEGRYFSTPKKMGAQTAEANINAGIAAAKQINAFFATGDTKFQVNK</sequence>
<dbReference type="Proteomes" id="UP000283868">
    <property type="component" value="Unassembled WGS sequence"/>
</dbReference>
<evidence type="ECO:0000313" key="16">
    <source>
        <dbReference type="EMBL" id="RRF87359.1"/>
    </source>
</evidence>
<reference evidence="7 22" key="7">
    <citation type="submission" date="2017-11" db="EMBL/GenBank/DDBJ databases">
        <title>Genome sequencing of Prevotella intermedia KCOM 2033.</title>
        <authorList>
            <person name="Kook J.-K."/>
            <person name="Park S.-N."/>
            <person name="Lim Y.K."/>
        </authorList>
    </citation>
    <scope>NUCLEOTIDE SEQUENCE [LARGE SCALE GENOMIC DNA]</scope>
    <source>
        <strain evidence="7 22">KCOM 2033</strain>
    </source>
</reference>
<evidence type="ECO:0000259" key="4">
    <source>
        <dbReference type="Pfam" id="PF00389"/>
    </source>
</evidence>
<dbReference type="EMBL" id="PEKM01000001">
    <property type="protein sequence ID" value="PIK18654.1"/>
    <property type="molecule type" value="Genomic_DNA"/>
</dbReference>
<feature type="domain" description="D-isomer specific 2-hydroxyacid dehydrogenase NAD-binding" evidence="5">
    <location>
        <begin position="123"/>
        <end position="249"/>
    </location>
</feature>
<dbReference type="Pfam" id="PF00389">
    <property type="entry name" value="2-Hacid_dh"/>
    <property type="match status" value="1"/>
</dbReference>
<evidence type="ECO:0000313" key="19">
    <source>
        <dbReference type="Proteomes" id="UP000219058"/>
    </source>
</evidence>
<evidence type="ECO:0000313" key="13">
    <source>
        <dbReference type="EMBL" id="PIN28136.1"/>
    </source>
</evidence>
<evidence type="ECO:0000313" key="25">
    <source>
        <dbReference type="Proteomes" id="UP000230742"/>
    </source>
</evidence>
<dbReference type="Proteomes" id="UP000230742">
    <property type="component" value="Chromosome 1"/>
</dbReference>
<dbReference type="PANTHER" id="PTHR42938:SF47">
    <property type="entry name" value="HYDROXYPYRUVATE REDUCTASE"/>
    <property type="match status" value="1"/>
</dbReference>
<gene>
    <name evidence="10" type="ORF">CLI71_10720</name>
    <name evidence="11" type="ORF">CTI16_06020</name>
    <name evidence="12" type="ORF">CTI18_00035</name>
    <name evidence="6" type="ORF">CTM46_08100</name>
    <name evidence="7" type="ORF">CTM50_11595</name>
    <name evidence="14" type="ORF">CTM53_08210</name>
    <name evidence="15" type="ORF">CTM59_00325</name>
    <name evidence="13" type="ORF">CUC04_01165</name>
    <name evidence="16" type="ORF">D2S45_05800</name>
    <name evidence="8" type="ORF">PI172_1426</name>
    <name evidence="9" type="ORF">PIOMA14_I_0788</name>
</gene>
<reference evidence="14 20" key="9">
    <citation type="submission" date="2017-11" db="EMBL/GenBank/DDBJ databases">
        <title>Genome sequencing of Prevotella intermedia KCOM 2698.</title>
        <authorList>
            <person name="Kook J.-K."/>
            <person name="Park S.-N."/>
            <person name="Lim Y.K."/>
        </authorList>
    </citation>
    <scope>NUCLEOTIDE SEQUENCE [LARGE SCALE GENOMIC DNA]</scope>
    <source>
        <strain evidence="14 20">KCOM 2698</strain>
    </source>
</reference>
<evidence type="ECO:0000313" key="10">
    <source>
        <dbReference type="EMBL" id="PDP58736.1"/>
    </source>
</evidence>
<evidence type="ECO:0000313" key="20">
    <source>
        <dbReference type="Proteomes" id="UP000229102"/>
    </source>
</evidence>
<dbReference type="Pfam" id="PF02826">
    <property type="entry name" value="2-Hacid_dh_C"/>
    <property type="match status" value="1"/>
</dbReference>
<keyword evidence="1 3" id="KW-0560">Oxidoreductase</keyword>
<dbReference type="PANTHER" id="PTHR42938">
    <property type="entry name" value="FORMATE DEHYDROGENASE 1"/>
    <property type="match status" value="1"/>
</dbReference>
<evidence type="ECO:0000313" key="22">
    <source>
        <dbReference type="Proteomes" id="UP000229323"/>
    </source>
</evidence>
<dbReference type="AlphaFoldDB" id="A0A0H5BLP7"/>
<dbReference type="Gene3D" id="3.40.50.720">
    <property type="entry name" value="NAD(P)-binding Rossmann-like Domain"/>
    <property type="match status" value="2"/>
</dbReference>
<dbReference type="EMBL" id="NSLY01000037">
    <property type="protein sequence ID" value="PDP58736.1"/>
    <property type="molecule type" value="Genomic_DNA"/>
</dbReference>
<dbReference type="EMBL" id="PENF01000001">
    <property type="protein sequence ID" value="PJI20794.1"/>
    <property type="molecule type" value="Genomic_DNA"/>
</dbReference>
<dbReference type="EMBL" id="AP014597">
    <property type="protein sequence ID" value="BAU17296.1"/>
    <property type="molecule type" value="Genomic_DNA"/>
</dbReference>
<dbReference type="InterPro" id="IPR006140">
    <property type="entry name" value="D-isomer_DH_NAD-bd"/>
</dbReference>
<dbReference type="GO" id="GO:0051287">
    <property type="term" value="F:NAD binding"/>
    <property type="evidence" value="ECO:0007669"/>
    <property type="project" value="InterPro"/>
</dbReference>
<dbReference type="Proteomes" id="UP000230500">
    <property type="component" value="Unassembled WGS sequence"/>
</dbReference>
<dbReference type="PATRIC" id="fig|28131.4.peg.2173"/>
<evidence type="ECO:0000313" key="14">
    <source>
        <dbReference type="EMBL" id="PJI20794.1"/>
    </source>
</evidence>
<evidence type="ECO:0000313" key="24">
    <source>
        <dbReference type="Proteomes" id="UP000230500"/>
    </source>
</evidence>
<evidence type="ECO:0000313" key="11">
    <source>
        <dbReference type="EMBL" id="PIK18654.1"/>
    </source>
</evidence>
<evidence type="ECO:0000313" key="27">
    <source>
        <dbReference type="Proteomes" id="UP000283868"/>
    </source>
</evidence>
<evidence type="ECO:0000256" key="1">
    <source>
        <dbReference type="ARBA" id="ARBA00023002"/>
    </source>
</evidence>
<dbReference type="EMBL" id="PESN01000001">
    <property type="protein sequence ID" value="PIN28136.1"/>
    <property type="molecule type" value="Genomic_DNA"/>
</dbReference>
<evidence type="ECO:0000313" key="8">
    <source>
        <dbReference type="EMBL" id="BAR96154.1"/>
    </source>
</evidence>
<dbReference type="InterPro" id="IPR006139">
    <property type="entry name" value="D-isomer_2_OHA_DH_cat_dom"/>
</dbReference>
<dbReference type="Proteomes" id="UP000219058">
    <property type="component" value="Unassembled WGS sequence"/>
</dbReference>
<dbReference type="GeneID" id="34515888"/>
<name>A0A0H5BLP7_PREIN</name>
<evidence type="ECO:0000313" key="12">
    <source>
        <dbReference type="EMBL" id="PIK19851.1"/>
    </source>
</evidence>
<comment type="similarity">
    <text evidence="3">Belongs to the D-isomer specific 2-hydroxyacid dehydrogenase family.</text>
</comment>
<evidence type="ECO:0000313" key="9">
    <source>
        <dbReference type="EMBL" id="BAU17296.1"/>
    </source>
</evidence>
<reference evidence="16 27" key="11">
    <citation type="submission" date="2018-08" db="EMBL/GenBank/DDBJ databases">
        <title>Comparative analysis of Prevotella intermedia strains.</title>
        <authorList>
            <person name="Moon J.-H."/>
            <person name="Lee J.-H."/>
        </authorList>
    </citation>
    <scope>NUCLEOTIDE SEQUENCE [LARGE SCALE GENOMIC DNA]</scope>
    <source>
        <strain evidence="16 27">ATCC 15033</strain>
    </source>
</reference>
<accession>A0A0H5BLP7</accession>